<comment type="caution">
    <text evidence="2">The sequence shown here is derived from an EMBL/GenBank/DDBJ whole genome shotgun (WGS) entry which is preliminary data.</text>
</comment>
<evidence type="ECO:0000313" key="3">
    <source>
        <dbReference type="Proteomes" id="UP000076584"/>
    </source>
</evidence>
<dbReference type="AlphaFoldDB" id="A0A167BLH9"/>
<reference evidence="2 3" key="1">
    <citation type="submission" date="2015-06" db="EMBL/GenBank/DDBJ databases">
        <title>Survival trade-offs in plant roots during colonization by closely related pathogenic and mutualistic fungi.</title>
        <authorList>
            <person name="Hacquard S."/>
            <person name="Kracher B."/>
            <person name="Hiruma K."/>
            <person name="Weinman A."/>
            <person name="Muench P."/>
            <person name="Garrido Oter R."/>
            <person name="Ver Loren van Themaat E."/>
            <person name="Dallerey J.-F."/>
            <person name="Damm U."/>
            <person name="Henrissat B."/>
            <person name="Lespinet O."/>
            <person name="Thon M."/>
            <person name="Kemen E."/>
            <person name="McHardy A.C."/>
            <person name="Schulze-Lefert P."/>
            <person name="O'Connell R.J."/>
        </authorList>
    </citation>
    <scope>NUCLEOTIDE SEQUENCE [LARGE SCALE GENOMIC DNA]</scope>
    <source>
        <strain evidence="2 3">MAFF 238704</strain>
    </source>
</reference>
<organism evidence="2 3">
    <name type="scientific">Colletotrichum incanum</name>
    <name type="common">Soybean anthracnose fungus</name>
    <dbReference type="NCBI Taxonomy" id="1573173"/>
    <lineage>
        <taxon>Eukaryota</taxon>
        <taxon>Fungi</taxon>
        <taxon>Dikarya</taxon>
        <taxon>Ascomycota</taxon>
        <taxon>Pezizomycotina</taxon>
        <taxon>Sordariomycetes</taxon>
        <taxon>Hypocreomycetidae</taxon>
        <taxon>Glomerellales</taxon>
        <taxon>Glomerellaceae</taxon>
        <taxon>Colletotrichum</taxon>
        <taxon>Colletotrichum spaethianum species complex</taxon>
    </lineage>
</organism>
<feature type="compositionally biased region" description="Polar residues" evidence="1">
    <location>
        <begin position="134"/>
        <end position="143"/>
    </location>
</feature>
<keyword evidence="3" id="KW-1185">Reference proteome</keyword>
<gene>
    <name evidence="2" type="ORF">CI238_09737</name>
</gene>
<dbReference type="Proteomes" id="UP000076584">
    <property type="component" value="Unassembled WGS sequence"/>
</dbReference>
<dbReference type="STRING" id="1573173.A0A167BLH9"/>
<feature type="region of interest" description="Disordered" evidence="1">
    <location>
        <begin position="305"/>
        <end position="343"/>
    </location>
</feature>
<feature type="region of interest" description="Disordered" evidence="1">
    <location>
        <begin position="134"/>
        <end position="226"/>
    </location>
</feature>
<evidence type="ECO:0000313" key="2">
    <source>
        <dbReference type="EMBL" id="KZL81457.1"/>
    </source>
</evidence>
<proteinExistence type="predicted"/>
<sequence>MASGHINLVQGKFASFPPRLYIPFKERQTHSRRAHDIKRAQCVINCTTKPLDFSTVSKAFKVVYKIDFPGNNKLFALYSPDETGVCKAISVPGGVCNVLFFAEWRDDTESGQTVRQKSWLRRVTGFALMETSNSTLKSSSQLQRSERGRDDELSINDESPTDDDPHESDSDYSFTGSELSKSDDLSESNYTDEKLKTFESQKEDEDDEKHTNKKTTQNDFMPQPFQADTPSLVLSPEESALYSRLASRRRATGITNATSEAMPDSPNRLLVTFRVPKAAIQTADLERRSMSLHKVPTIAARTNLSRPHAKKRQTGQPTIPELGPRLKRSRSSQQASAALKKTRNRNIKDVIQVKNEMEHGSDDEVQFIGEVSLSQSRENKLPMAAPATPSPNESAAFILDFIAADKISKVARLQDAFSWRATLKDFRRHLTSTTEADSDALAHNIAENEDEVTRIMLAEALVADLKEKLTGVLKPHSRDHHASELLGWAFYL</sequence>
<evidence type="ECO:0000256" key="1">
    <source>
        <dbReference type="SAM" id="MobiDB-lite"/>
    </source>
</evidence>
<accession>A0A167BLH9</accession>
<name>A0A167BLH9_COLIC</name>
<feature type="compositionally biased region" description="Basic and acidic residues" evidence="1">
    <location>
        <begin position="191"/>
        <end position="201"/>
    </location>
</feature>
<dbReference type="EMBL" id="LFIW01001657">
    <property type="protein sequence ID" value="KZL81457.1"/>
    <property type="molecule type" value="Genomic_DNA"/>
</dbReference>
<protein>
    <submittedName>
        <fullName evidence="2">Uncharacterized protein</fullName>
    </submittedName>
</protein>
<feature type="compositionally biased region" description="Acidic residues" evidence="1">
    <location>
        <begin position="153"/>
        <end position="166"/>
    </location>
</feature>